<dbReference type="OrthoDB" id="2267507at2759"/>
<evidence type="ECO:0000313" key="2">
    <source>
        <dbReference type="Proteomes" id="UP000077315"/>
    </source>
</evidence>
<organism evidence="1 2">
    <name type="scientific">Phycomyces blakesleeanus (strain ATCC 8743b / DSM 1359 / FGSC 10004 / NBRC 33097 / NRRL 1555)</name>
    <dbReference type="NCBI Taxonomy" id="763407"/>
    <lineage>
        <taxon>Eukaryota</taxon>
        <taxon>Fungi</taxon>
        <taxon>Fungi incertae sedis</taxon>
        <taxon>Mucoromycota</taxon>
        <taxon>Mucoromycotina</taxon>
        <taxon>Mucoromycetes</taxon>
        <taxon>Mucorales</taxon>
        <taxon>Phycomycetaceae</taxon>
        <taxon>Phycomyces</taxon>
    </lineage>
</organism>
<dbReference type="InterPro" id="IPR032675">
    <property type="entry name" value="LRR_dom_sf"/>
</dbReference>
<dbReference type="VEuPathDB" id="FungiDB:PHYBLDRAFT_62601"/>
<dbReference type="GeneID" id="29001895"/>
<reference evidence="2" key="1">
    <citation type="submission" date="2015-06" db="EMBL/GenBank/DDBJ databases">
        <title>Expansion of signal transduction pathways in fungi by whole-genome duplication.</title>
        <authorList>
            <consortium name="DOE Joint Genome Institute"/>
            <person name="Corrochano L.M."/>
            <person name="Kuo A."/>
            <person name="Marcet-Houben M."/>
            <person name="Polaino S."/>
            <person name="Salamov A."/>
            <person name="Villalobos J.M."/>
            <person name="Alvarez M.I."/>
            <person name="Avalos J."/>
            <person name="Benito E.P."/>
            <person name="Benoit I."/>
            <person name="Burger G."/>
            <person name="Camino L.P."/>
            <person name="Canovas D."/>
            <person name="Cerda-Olmedo E."/>
            <person name="Cheng J.-F."/>
            <person name="Dominguez A."/>
            <person name="Elias M."/>
            <person name="Eslava A.P."/>
            <person name="Glaser F."/>
            <person name="Grimwood J."/>
            <person name="Gutierrez G."/>
            <person name="Heitman J."/>
            <person name="Henrissat B."/>
            <person name="Iturriaga E.A."/>
            <person name="Lang B.F."/>
            <person name="Lavin J.L."/>
            <person name="Lee S."/>
            <person name="Li W."/>
            <person name="Lindquist E."/>
            <person name="Lopez-Garcia S."/>
            <person name="Luque E.M."/>
            <person name="Marcos A.T."/>
            <person name="Martin J."/>
            <person name="McCluskey K."/>
            <person name="Medina H.R."/>
            <person name="Miralles-Duran A."/>
            <person name="Miyazaki A."/>
            <person name="Munoz-Torres E."/>
            <person name="Oguiza J.A."/>
            <person name="Ohm R."/>
            <person name="Olmedo M."/>
            <person name="Orejas M."/>
            <person name="Ortiz-Castellanos L."/>
            <person name="Pisabarro A.G."/>
            <person name="Rodriguez-Romero J."/>
            <person name="Ruiz-Herrera J."/>
            <person name="Ruiz-Vazquez R."/>
            <person name="Sanz C."/>
            <person name="Schackwitz W."/>
            <person name="Schmutz J."/>
            <person name="Shahriari M."/>
            <person name="Shelest E."/>
            <person name="Silva-Franco F."/>
            <person name="Soanes D."/>
            <person name="Syed K."/>
            <person name="Tagua V.G."/>
            <person name="Talbot N.J."/>
            <person name="Thon M."/>
            <person name="De vries R.P."/>
            <person name="Wiebenga A."/>
            <person name="Yadav J.S."/>
            <person name="Braun E.L."/>
            <person name="Baker S."/>
            <person name="Garre V."/>
            <person name="Horwitz B."/>
            <person name="Torres-Martinez S."/>
            <person name="Idnurm A."/>
            <person name="Herrera-Estrella A."/>
            <person name="Gabaldon T."/>
            <person name="Grigoriev I.V."/>
        </authorList>
    </citation>
    <scope>NUCLEOTIDE SEQUENCE [LARGE SCALE GENOMIC DNA]</scope>
    <source>
        <strain evidence="2">NRRL 1555(-)</strain>
    </source>
</reference>
<evidence type="ECO:0008006" key="3">
    <source>
        <dbReference type="Google" id="ProtNLM"/>
    </source>
</evidence>
<name>A0A162Y6V0_PHYB8</name>
<dbReference type="Gene3D" id="3.80.10.10">
    <property type="entry name" value="Ribonuclease Inhibitor"/>
    <property type="match status" value="1"/>
</dbReference>
<protein>
    <recommendedName>
        <fullName evidence="3">F-box domain-containing protein</fullName>
    </recommendedName>
</protein>
<evidence type="ECO:0000313" key="1">
    <source>
        <dbReference type="EMBL" id="OAD78645.1"/>
    </source>
</evidence>
<sequence length="647" mass="75739">MFSKKFCLLAKGQYTLLRTPNIMIPLFPFEILTKIGRLLSKQDQAECTHVCRAWKIPFQESMWNTIEILSDAKLDQICSSTTNGMPYHKNGHLVRTLFLEKWLKAEDRQLFTVQKRFQKINRLYIREKSVINRDFNNMADWSRWKSLTHMEICISGLYLENESRDFLKILECLPNLRWLECPQRYGYAWPYTLEEFDTIHSCIPKIEYLSLVLDLAPITEKHKTIIAETQPTSYLKVIKLRMNKVDLRWLRYFAHKYPNAHTIEWHSDIRSDTSNAFREEAISMFSTLSCAFQHLENILIDGTSGREWWYITFLDLLCHFKTTKAKRIEYRMRYGHSNLDLEKRIIHQCAQTCPTVMSLNFISSDLDLPDPTMIPVTIDFCPSILDLRIDALSLPIAVDILLDKCPSLKRLRLAVKSLSISKEATGTHGLRLIEFVGSKICTNVFSYLSFRCRCLNYLRLTKMEVVGPMFQGGCVCLDMSYTHLEYLQLTCVTVSASDGDDFNVSTVINLIALDQLNRVPQQDSVIKAALATKDIYPVFSKLLPWAHMYCIWDGGYEMIKLRKLVSEEAAYVQSYYQSFEQNKETYGSAHSFKRRRSYLGQLDQEHWKEDLDRGFVLFRCGSVRNYFIDTLGYYDDEFWEKLQTKFM</sequence>
<dbReference type="RefSeq" id="XP_018296685.1">
    <property type="nucleotide sequence ID" value="XM_018440989.1"/>
</dbReference>
<dbReference type="EMBL" id="KV440973">
    <property type="protein sequence ID" value="OAD78645.1"/>
    <property type="molecule type" value="Genomic_DNA"/>
</dbReference>
<dbReference type="AlphaFoldDB" id="A0A162Y6V0"/>
<dbReference type="Proteomes" id="UP000077315">
    <property type="component" value="Unassembled WGS sequence"/>
</dbReference>
<proteinExistence type="predicted"/>
<accession>A0A162Y6V0</accession>
<dbReference type="InParanoid" id="A0A162Y6V0"/>
<keyword evidence="2" id="KW-1185">Reference proteome</keyword>
<gene>
    <name evidence="1" type="ORF">PHYBLDRAFT_62601</name>
</gene>